<evidence type="ECO:0000256" key="3">
    <source>
        <dbReference type="PROSITE-ProRule" id="PRU00339"/>
    </source>
</evidence>
<dbReference type="Pfam" id="PF13432">
    <property type="entry name" value="TPR_16"/>
    <property type="match status" value="1"/>
</dbReference>
<name>A0ABS6TAU4_9ENTE</name>
<keyword evidence="2 3" id="KW-0802">TPR repeat</keyword>
<sequence>MNSYSEKMLDALRNEDLAKAQEMFQAALKNDSAEILASLAQELQNLGFLTEAREIITQLLEEFPEEDYFYLSLAEMAIEDDEIDQAFEYLEKIPMDSPNYLESLLVTADLYQVLGIPEVSEAKLLQAKAIAPEETLITFALGELHFANNQLGEAIAEYGQLQKQGINEVANISLNERIGSGYSLLGGFEEAIPFLKAAIDEESTSDRLFQLGFTYYQLKEYQQAIIYFEEVQKMDPEYQSVYYYLADSLKEEELVEEALKIAEAGIKENPYQVETLHLASELAYRLHNREKSEDYLDQALSTGEKVDETLLTLSNLFLNEGEPEEAIQAISKMDEQDNPYALWNLAQANDELEEYAEAGKYYQLAYEELKQEAEFLKAYGLFLREEGQLAQARQVLADYLALEPEDIEVQSILQDLLER</sequence>
<evidence type="ECO:0000256" key="1">
    <source>
        <dbReference type="ARBA" id="ARBA00022737"/>
    </source>
</evidence>
<dbReference type="InterPro" id="IPR019734">
    <property type="entry name" value="TPR_rpt"/>
</dbReference>
<accession>A0ABS6TAU4</accession>
<dbReference type="InterPro" id="IPR013105">
    <property type="entry name" value="TPR_2"/>
</dbReference>
<gene>
    <name evidence="4" type="ORF">KUA55_04905</name>
</gene>
<dbReference type="Proteomes" id="UP000774130">
    <property type="component" value="Unassembled WGS sequence"/>
</dbReference>
<dbReference type="Pfam" id="PF25058">
    <property type="entry name" value="ARM_TT21"/>
    <property type="match status" value="1"/>
</dbReference>
<keyword evidence="5" id="KW-1185">Reference proteome</keyword>
<dbReference type="SMART" id="SM00028">
    <property type="entry name" value="TPR"/>
    <property type="match status" value="5"/>
</dbReference>
<dbReference type="PANTHER" id="PTHR45586:SF1">
    <property type="entry name" value="LIPOPOLYSACCHARIDE ASSEMBLY PROTEIN B"/>
    <property type="match status" value="1"/>
</dbReference>
<evidence type="ECO:0000313" key="5">
    <source>
        <dbReference type="Proteomes" id="UP000774130"/>
    </source>
</evidence>
<dbReference type="PANTHER" id="PTHR45586">
    <property type="entry name" value="TPR REPEAT-CONTAINING PROTEIN PA4667"/>
    <property type="match status" value="1"/>
</dbReference>
<evidence type="ECO:0000313" key="4">
    <source>
        <dbReference type="EMBL" id="MBV7390010.1"/>
    </source>
</evidence>
<keyword evidence="1" id="KW-0677">Repeat</keyword>
<protein>
    <submittedName>
        <fullName evidence="4">Tetratricopeptide repeat protein</fullName>
    </submittedName>
</protein>
<dbReference type="PROSITE" id="PS50005">
    <property type="entry name" value="TPR"/>
    <property type="match status" value="1"/>
</dbReference>
<reference evidence="4 5" key="1">
    <citation type="submission" date="2021-06" db="EMBL/GenBank/DDBJ databases">
        <title>Enterococcus alishanensis sp. nov., a novel lactic acid bacterium isolated from fresh coffee beans.</title>
        <authorList>
            <person name="Chen Y.-S."/>
        </authorList>
    </citation>
    <scope>NUCLEOTIDE SEQUENCE [LARGE SCALE GENOMIC DNA]</scope>
    <source>
        <strain evidence="4 5">ALS3</strain>
    </source>
</reference>
<dbReference type="InterPro" id="IPR051012">
    <property type="entry name" value="CellSynth/LPSAsmb/PSIAsmb"/>
</dbReference>
<proteinExistence type="predicted"/>
<comment type="caution">
    <text evidence="4">The sequence shown here is derived from an EMBL/GenBank/DDBJ whole genome shotgun (WGS) entry which is preliminary data.</text>
</comment>
<evidence type="ECO:0000256" key="2">
    <source>
        <dbReference type="ARBA" id="ARBA00022803"/>
    </source>
</evidence>
<dbReference type="EMBL" id="JAHUZB010000002">
    <property type="protein sequence ID" value="MBV7390010.1"/>
    <property type="molecule type" value="Genomic_DNA"/>
</dbReference>
<organism evidence="4 5">
    <name type="scientific">Enterococcus alishanensis</name>
    <dbReference type="NCBI Taxonomy" id="1303817"/>
    <lineage>
        <taxon>Bacteria</taxon>
        <taxon>Bacillati</taxon>
        <taxon>Bacillota</taxon>
        <taxon>Bacilli</taxon>
        <taxon>Lactobacillales</taxon>
        <taxon>Enterococcaceae</taxon>
        <taxon>Enterococcus</taxon>
    </lineage>
</organism>
<feature type="repeat" description="TPR" evidence="3">
    <location>
        <begin position="205"/>
        <end position="238"/>
    </location>
</feature>
<dbReference type="Pfam" id="PF07719">
    <property type="entry name" value="TPR_2"/>
    <property type="match status" value="1"/>
</dbReference>
<dbReference type="RefSeq" id="WP_218325065.1">
    <property type="nucleotide sequence ID" value="NZ_JAHUZB010000002.1"/>
</dbReference>
<dbReference type="PROSITE" id="PS50293">
    <property type="entry name" value="TPR_REGION"/>
    <property type="match status" value="1"/>
</dbReference>